<keyword evidence="2" id="KW-1185">Reference proteome</keyword>
<accession>A0ACA9KFL4</accession>
<comment type="caution">
    <text evidence="1">The sequence shown here is derived from an EMBL/GenBank/DDBJ whole genome shotgun (WGS) entry which is preliminary data.</text>
</comment>
<dbReference type="Proteomes" id="UP000789860">
    <property type="component" value="Unassembled WGS sequence"/>
</dbReference>
<gene>
    <name evidence="1" type="ORF">SCALOS_LOCUS2007</name>
</gene>
<dbReference type="EMBL" id="CAJVPM010001630">
    <property type="protein sequence ID" value="CAG8470521.1"/>
    <property type="molecule type" value="Genomic_DNA"/>
</dbReference>
<evidence type="ECO:0000313" key="1">
    <source>
        <dbReference type="EMBL" id="CAG8470521.1"/>
    </source>
</evidence>
<name>A0ACA9KFL4_9GLOM</name>
<proteinExistence type="predicted"/>
<reference evidence="1" key="1">
    <citation type="submission" date="2021-06" db="EMBL/GenBank/DDBJ databases">
        <authorList>
            <person name="Kallberg Y."/>
            <person name="Tangrot J."/>
            <person name="Rosling A."/>
        </authorList>
    </citation>
    <scope>NUCLEOTIDE SEQUENCE</scope>
    <source>
        <strain evidence="1">AU212A</strain>
    </source>
</reference>
<evidence type="ECO:0000313" key="2">
    <source>
        <dbReference type="Proteomes" id="UP000789860"/>
    </source>
</evidence>
<organism evidence="1 2">
    <name type="scientific">Scutellospora calospora</name>
    <dbReference type="NCBI Taxonomy" id="85575"/>
    <lineage>
        <taxon>Eukaryota</taxon>
        <taxon>Fungi</taxon>
        <taxon>Fungi incertae sedis</taxon>
        <taxon>Mucoromycota</taxon>
        <taxon>Glomeromycotina</taxon>
        <taxon>Glomeromycetes</taxon>
        <taxon>Diversisporales</taxon>
        <taxon>Gigasporaceae</taxon>
        <taxon>Scutellospora</taxon>
    </lineage>
</organism>
<sequence length="475" mass="55965">MPRNKGAYNDSFDIFKDSKGKERYKCRKCGKDWAKNETRLQEHYNSCILTENIENRISSGFKRQYQATVDNFVYKLSKADQKNLESLFAQYGDINIVVQYLFNQMQYFSLITDGWSNINNDSIINYMVTTPKPIFYKSITTKEEQHTANNIVLNIETIMLEAHAINLWIKDILKIKWAKTILEKCKGIVSYFKSYQTILATLRPKDNLRIDSHIQILIINDSFWKDLKYLCDLLKPFLMFIHLLEQDNPLLSVVYIKLLDIKAGIHKNQQVSKTFCEEVLQLEHKRWIDFLFNPAILDHIIEEEIIRLAGLENEDKALSEFAEYIGKTGAVKENPQNWRNLVKAKYPILCSVAFKVLSIPATSTAISDLKKTGAIIEKEISDNMIDNEVNTSENLIFEDGEWMLNENMSFEYNEENFEEDVEDFKKYSEKSFEKNFEEQFNEKYHEDYENSETYSEEDFEEYYESNFTTNLEDDY</sequence>
<protein>
    <submittedName>
        <fullName evidence="1">2632_t:CDS:1</fullName>
    </submittedName>
</protein>